<dbReference type="SUPFAM" id="SSF49363">
    <property type="entry name" value="Purple acid phosphatase, N-terminal domain"/>
    <property type="match status" value="1"/>
</dbReference>
<dbReference type="GO" id="GO:0003993">
    <property type="term" value="F:acid phosphatase activity"/>
    <property type="evidence" value="ECO:0007669"/>
    <property type="project" value="InterPro"/>
</dbReference>
<dbReference type="InterPro" id="IPR004843">
    <property type="entry name" value="Calcineurin-like_PHP"/>
</dbReference>
<keyword evidence="2" id="KW-0812">Transmembrane</keyword>
<proteinExistence type="predicted"/>
<dbReference type="EMBL" id="QYZD01000002">
    <property type="protein sequence ID" value="RJG26209.1"/>
    <property type="molecule type" value="Genomic_DNA"/>
</dbReference>
<protein>
    <submittedName>
        <fullName evidence="5">Metallophosphoesterase family protein</fullName>
    </submittedName>
</protein>
<dbReference type="Proteomes" id="UP000266177">
    <property type="component" value="Unassembled WGS sequence"/>
</dbReference>
<dbReference type="AlphaFoldDB" id="A0A3A3GM75"/>
<accession>A0A3A3GM75</accession>
<feature type="domain" description="Purple acid phosphatase N-terminal" evidence="4">
    <location>
        <begin position="40"/>
        <end position="137"/>
    </location>
</feature>
<evidence type="ECO:0000313" key="5">
    <source>
        <dbReference type="EMBL" id="RJG26209.1"/>
    </source>
</evidence>
<dbReference type="GO" id="GO:0046872">
    <property type="term" value="F:metal ion binding"/>
    <property type="evidence" value="ECO:0007669"/>
    <property type="project" value="InterPro"/>
</dbReference>
<dbReference type="InterPro" id="IPR015914">
    <property type="entry name" value="PAPs_N"/>
</dbReference>
<reference evidence="5 6" key="1">
    <citation type="submission" date="2018-09" db="EMBL/GenBank/DDBJ databases">
        <title>Paenibacillus SK2017-BO5.</title>
        <authorList>
            <person name="Piskunova J.V."/>
            <person name="Dubiley S.A."/>
            <person name="Severinov K.V."/>
        </authorList>
    </citation>
    <scope>NUCLEOTIDE SEQUENCE [LARGE SCALE GENOMIC DNA]</scope>
    <source>
        <strain evidence="5 6">BO5</strain>
    </source>
</reference>
<dbReference type="Gene3D" id="2.60.40.380">
    <property type="entry name" value="Purple acid phosphatase-like, N-terminal"/>
    <property type="match status" value="1"/>
</dbReference>
<dbReference type="Pfam" id="PF00149">
    <property type="entry name" value="Metallophos"/>
    <property type="match status" value="1"/>
</dbReference>
<evidence type="ECO:0000313" key="6">
    <source>
        <dbReference type="Proteomes" id="UP000266177"/>
    </source>
</evidence>
<comment type="caution">
    <text evidence="5">The sequence shown here is derived from an EMBL/GenBank/DDBJ whole genome shotgun (WGS) entry which is preliminary data.</text>
</comment>
<organism evidence="5 6">
    <name type="scientific">Paenibacillus thiaminolyticus</name>
    <name type="common">Bacillus thiaminolyticus</name>
    <dbReference type="NCBI Taxonomy" id="49283"/>
    <lineage>
        <taxon>Bacteria</taxon>
        <taxon>Bacillati</taxon>
        <taxon>Bacillota</taxon>
        <taxon>Bacilli</taxon>
        <taxon>Bacillales</taxon>
        <taxon>Paenibacillaceae</taxon>
        <taxon>Paenibacillus</taxon>
    </lineage>
</organism>
<name>A0A3A3GM75_PANTH</name>
<evidence type="ECO:0000259" key="3">
    <source>
        <dbReference type="Pfam" id="PF00149"/>
    </source>
</evidence>
<dbReference type="InterPro" id="IPR008963">
    <property type="entry name" value="Purple_acid_Pase-like_N"/>
</dbReference>
<evidence type="ECO:0000256" key="1">
    <source>
        <dbReference type="ARBA" id="ARBA00022729"/>
    </source>
</evidence>
<sequence>MRGRRSIVWLVVVGIFLVAGMAGIGWDNLQSGTRAKPVSLGTTIKGDPRTSRAFTWHTASTGLQGKVQVKEGMEADTWDGENVLTFTADSASIISEKGKPESIHKAEAIGLKPGTTYVYRVGNGENGGWSEPAVFVTEEAEPDTFSFINVTDSQGVTEADFTLWGRTLNQAFATFPDARFIVHNGDLTEEPDNEKGWESFFGQVAKWLVSVPLMPVTGNHDEIEGNAERFTSHFNVPDNGADGSIQGTSYSFDYGYAHIVVLNTESNIKRQTDWLREDLANNDKPWVIAAMHRPAYGGNTNKKVQDWVKVFDQFGVDLVLQGHNHEYSRSHPVRNGQIAPEGEGTVYVVTNAAGPKFNALKKNKFYHAVHFQNNKQMFAGITVSEHTLSYQAYDVDGILQDEFVLTRE</sequence>
<feature type="domain" description="Calcineurin-like phosphoesterase" evidence="3">
    <location>
        <begin position="173"/>
        <end position="327"/>
    </location>
</feature>
<evidence type="ECO:0000259" key="4">
    <source>
        <dbReference type="Pfam" id="PF16656"/>
    </source>
</evidence>
<dbReference type="Gene3D" id="3.60.21.10">
    <property type="match status" value="1"/>
</dbReference>
<dbReference type="RefSeq" id="WP_119791317.1">
    <property type="nucleotide sequence ID" value="NZ_QYZD01000002.1"/>
</dbReference>
<evidence type="ECO:0000256" key="2">
    <source>
        <dbReference type="SAM" id="Phobius"/>
    </source>
</evidence>
<gene>
    <name evidence="5" type="ORF">DQX05_04795</name>
</gene>
<dbReference type="PANTHER" id="PTHR45867:SF3">
    <property type="entry name" value="ACID PHOSPHATASE TYPE 7"/>
    <property type="match status" value="1"/>
</dbReference>
<keyword evidence="2" id="KW-0472">Membrane</keyword>
<dbReference type="OrthoDB" id="9809781at2"/>
<dbReference type="SUPFAM" id="SSF56300">
    <property type="entry name" value="Metallo-dependent phosphatases"/>
    <property type="match status" value="1"/>
</dbReference>
<feature type="transmembrane region" description="Helical" evidence="2">
    <location>
        <begin position="7"/>
        <end position="26"/>
    </location>
</feature>
<keyword evidence="2" id="KW-1133">Transmembrane helix</keyword>
<keyword evidence="1" id="KW-0732">Signal</keyword>
<dbReference type="InterPro" id="IPR029052">
    <property type="entry name" value="Metallo-depent_PP-like"/>
</dbReference>
<dbReference type="PANTHER" id="PTHR45867">
    <property type="entry name" value="PURPLE ACID PHOSPHATASE"/>
    <property type="match status" value="1"/>
</dbReference>
<dbReference type="Pfam" id="PF16656">
    <property type="entry name" value="Pur_ac_phosph_N"/>
    <property type="match status" value="1"/>
</dbReference>